<protein>
    <submittedName>
        <fullName evidence="2">GDYXXLXY domain-containing protein</fullName>
    </submittedName>
</protein>
<keyword evidence="1" id="KW-0812">Transmembrane</keyword>
<evidence type="ECO:0000313" key="2">
    <source>
        <dbReference type="EMBL" id="MFC0524844.1"/>
    </source>
</evidence>
<organism evidence="2 3">
    <name type="scientific">Pontibacillus salicampi</name>
    <dbReference type="NCBI Taxonomy" id="1449801"/>
    <lineage>
        <taxon>Bacteria</taxon>
        <taxon>Bacillati</taxon>
        <taxon>Bacillota</taxon>
        <taxon>Bacilli</taxon>
        <taxon>Bacillales</taxon>
        <taxon>Bacillaceae</taxon>
        <taxon>Pontibacillus</taxon>
    </lineage>
</organism>
<evidence type="ECO:0000313" key="3">
    <source>
        <dbReference type="Proteomes" id="UP001589836"/>
    </source>
</evidence>
<keyword evidence="1" id="KW-0472">Membrane</keyword>
<dbReference type="InterPro" id="IPR025833">
    <property type="entry name" value="GDYXXLXY"/>
</dbReference>
<evidence type="ECO:0000256" key="1">
    <source>
        <dbReference type="SAM" id="Phobius"/>
    </source>
</evidence>
<sequence length="166" mass="19011">MKKWLFIVVIGIQALYLIGMAASYYVMEDIGKTITLKTAPIDPSDVFYGDYVRLNYEISTIPEDKWEGDKPSHGGKVYVVVEETESGTYDINRAGVTSFATKDKEVQLTARYDYKEVNRHIVDYGIERYYVEDNTGEQYEDKVGEMVVDVAIAPWGQKRILSLRED</sequence>
<feature type="transmembrane region" description="Helical" evidence="1">
    <location>
        <begin position="6"/>
        <end position="27"/>
    </location>
</feature>
<comment type="caution">
    <text evidence="2">The sequence shown here is derived from an EMBL/GenBank/DDBJ whole genome shotgun (WGS) entry which is preliminary data.</text>
</comment>
<proteinExistence type="predicted"/>
<keyword evidence="1" id="KW-1133">Transmembrane helix</keyword>
<dbReference type="EMBL" id="JBHLTP010000011">
    <property type="protein sequence ID" value="MFC0524844.1"/>
    <property type="molecule type" value="Genomic_DNA"/>
</dbReference>
<accession>A0ABV6LR08</accession>
<gene>
    <name evidence="2" type="ORF">ACFFGV_14795</name>
</gene>
<dbReference type="Proteomes" id="UP001589836">
    <property type="component" value="Unassembled WGS sequence"/>
</dbReference>
<dbReference type="Pfam" id="PF14345">
    <property type="entry name" value="GDYXXLXY"/>
    <property type="match status" value="1"/>
</dbReference>
<keyword evidence="3" id="KW-1185">Reference proteome</keyword>
<reference evidence="2 3" key="1">
    <citation type="submission" date="2024-09" db="EMBL/GenBank/DDBJ databases">
        <authorList>
            <person name="Sun Q."/>
            <person name="Mori K."/>
        </authorList>
    </citation>
    <scope>NUCLEOTIDE SEQUENCE [LARGE SCALE GENOMIC DNA]</scope>
    <source>
        <strain evidence="2 3">NCAIM B.02529</strain>
    </source>
</reference>
<name>A0ABV6LR08_9BACI</name>
<dbReference type="RefSeq" id="WP_377349274.1">
    <property type="nucleotide sequence ID" value="NZ_JBHLTP010000011.1"/>
</dbReference>